<keyword evidence="13" id="KW-0539">Nucleus</keyword>
<evidence type="ECO:0000256" key="5">
    <source>
        <dbReference type="ARBA" id="ARBA00022490"/>
    </source>
</evidence>
<dbReference type="GO" id="GO:0006879">
    <property type="term" value="P:intracellular iron ion homeostasis"/>
    <property type="evidence" value="ECO:0007669"/>
    <property type="project" value="InterPro"/>
</dbReference>
<dbReference type="InterPro" id="IPR032675">
    <property type="entry name" value="LRR_dom_sf"/>
</dbReference>
<dbReference type="Pfam" id="PF01814">
    <property type="entry name" value="Hemerythrin"/>
    <property type="match status" value="1"/>
</dbReference>
<dbReference type="GO" id="GO:0048471">
    <property type="term" value="C:perinuclear region of cytoplasm"/>
    <property type="evidence" value="ECO:0007669"/>
    <property type="project" value="UniProtKB-SubCell"/>
</dbReference>
<keyword evidence="7" id="KW-0479">Metal-binding</keyword>
<dbReference type="CDD" id="cd22118">
    <property type="entry name" value="F-box_FBXL5"/>
    <property type="match status" value="1"/>
</dbReference>
<evidence type="ECO:0000256" key="12">
    <source>
        <dbReference type="ARBA" id="ARBA00023014"/>
    </source>
</evidence>
<name>A0A3M6T5V4_POCDA</name>
<organism evidence="18 19">
    <name type="scientific">Pocillopora damicornis</name>
    <name type="common">Cauliflower coral</name>
    <name type="synonym">Millepora damicornis</name>
    <dbReference type="NCBI Taxonomy" id="46731"/>
    <lineage>
        <taxon>Eukaryota</taxon>
        <taxon>Metazoa</taxon>
        <taxon>Cnidaria</taxon>
        <taxon>Anthozoa</taxon>
        <taxon>Hexacorallia</taxon>
        <taxon>Scleractinia</taxon>
        <taxon>Astrocoeniina</taxon>
        <taxon>Pocilloporidae</taxon>
        <taxon>Pocillopora</taxon>
    </lineage>
</organism>
<evidence type="ECO:0000256" key="13">
    <source>
        <dbReference type="ARBA" id="ARBA00023242"/>
    </source>
</evidence>
<dbReference type="STRING" id="46731.A0A3M6T5V4"/>
<evidence type="ECO:0000256" key="6">
    <source>
        <dbReference type="ARBA" id="ARBA00022614"/>
    </source>
</evidence>
<dbReference type="Gene3D" id="1.20.120.520">
    <property type="entry name" value="nmb1532 protein domain like"/>
    <property type="match status" value="1"/>
</dbReference>
<dbReference type="OrthoDB" id="10257471at2759"/>
<accession>A0A3M6T5V4</accession>
<evidence type="ECO:0000313" key="19">
    <source>
        <dbReference type="Proteomes" id="UP000275408"/>
    </source>
</evidence>
<comment type="subcellular location">
    <subcellularLocation>
        <location evidence="2">Cytoplasm</location>
        <location evidence="2">Perinuclear region</location>
    </subcellularLocation>
    <subcellularLocation>
        <location evidence="1">Nucleus</location>
    </subcellularLocation>
</comment>
<dbReference type="GO" id="GO:0051536">
    <property type="term" value="F:iron-sulfur cluster binding"/>
    <property type="evidence" value="ECO:0007669"/>
    <property type="project" value="UniProtKB-KW"/>
</dbReference>
<keyword evidence="19" id="KW-1185">Reference proteome</keyword>
<evidence type="ECO:0000256" key="8">
    <source>
        <dbReference type="ARBA" id="ARBA00022737"/>
    </source>
</evidence>
<evidence type="ECO:0000256" key="10">
    <source>
        <dbReference type="ARBA" id="ARBA00022843"/>
    </source>
</evidence>
<dbReference type="GO" id="GO:0005634">
    <property type="term" value="C:nucleus"/>
    <property type="evidence" value="ECO:0007669"/>
    <property type="project" value="UniProtKB-SubCell"/>
</dbReference>
<dbReference type="SUPFAM" id="SSF81383">
    <property type="entry name" value="F-box domain"/>
    <property type="match status" value="1"/>
</dbReference>
<evidence type="ECO:0000259" key="17">
    <source>
        <dbReference type="PROSITE" id="PS50181"/>
    </source>
</evidence>
<dbReference type="InterPro" id="IPR036047">
    <property type="entry name" value="F-box-like_dom_sf"/>
</dbReference>
<evidence type="ECO:0000256" key="4">
    <source>
        <dbReference type="ARBA" id="ARBA00020540"/>
    </source>
</evidence>
<dbReference type="CDD" id="cd12109">
    <property type="entry name" value="Hr_FBXL5"/>
    <property type="match status" value="1"/>
</dbReference>
<keyword evidence="9" id="KW-0833">Ubl conjugation pathway</keyword>
<dbReference type="AlphaFoldDB" id="A0A3M6T5V4"/>
<dbReference type="SUPFAM" id="SSF52047">
    <property type="entry name" value="RNI-like"/>
    <property type="match status" value="1"/>
</dbReference>
<reference evidence="18 19" key="1">
    <citation type="journal article" date="2018" name="Sci. Rep.">
        <title>Comparative analysis of the Pocillopora damicornis genome highlights role of immune system in coral evolution.</title>
        <authorList>
            <person name="Cunning R."/>
            <person name="Bay R.A."/>
            <person name="Gillette P."/>
            <person name="Baker A.C."/>
            <person name="Traylor-Knowles N."/>
        </authorList>
    </citation>
    <scope>NUCLEOTIDE SEQUENCE [LARGE SCALE GENOMIC DNA]</scope>
    <source>
        <strain evidence="18">RSMAS</strain>
        <tissue evidence="18">Whole animal</tissue>
    </source>
</reference>
<evidence type="ECO:0000256" key="14">
    <source>
        <dbReference type="ARBA" id="ARBA00030695"/>
    </source>
</evidence>
<dbReference type="EMBL" id="RCHS01004263">
    <property type="protein sequence ID" value="RMX36673.1"/>
    <property type="molecule type" value="Genomic_DNA"/>
</dbReference>
<sequence>MRTVKKICYLKTVNMALCQQPWPEEIDVFTGPHLRMKQLVYEALEKLSATNFKDDVSLIGLLGCINSTFQELKHHEEIENTCIMKVLQHRLISKQIQAIVRDVHKDNHVLEILSLARKGLKSASKSRTNLNRRTFEDRLKGALESFQREFLPHMRHEEEVFQPLLMEYFTFEELKEIKTRVHQLHSAFTEHSCSHETGSPPLTSQINKNSAFDAETYQNPDNEGNKSSSVDTNSSATEHSSKERMYLKSGMSTADNFKTSENNLTKRTLKAEVDVVTEKEQPLLLSFPPEITLKIFSYLGPKDLCHCAQVCQKWSHSARDGDLWRELYPVRWIFKKDWRFGADSDDMCSCNCDSEIPSLGFDGSSCKQPVLAANFVILWNPLDYSLCTVAILDLDKEGSSDTESSYDGDSDSETHTEIHQLLGLVRYLIPMIGPTVWVLKLGCCPMLSNGLAFKILSQCPNLRQLDLSQTAVSDLGLKGLFRKGGGLQLEHLDVSGCKNITDKTLFKLSSSLGKLPVGSGISDIEDSSCDCHTICSCGRLVSTGITPETAKSELVYLGLSGCYQITDAGLRALAKYGGLPKLRHLDLSGCLHVTAEGLLDLVFVCPALDHTEFFYCDNIDEGPYPETASGCQNLQCKNRVCCRTGE</sequence>
<dbReference type="Pfam" id="PF13516">
    <property type="entry name" value="LRR_6"/>
    <property type="match status" value="3"/>
</dbReference>
<dbReference type="SMART" id="SM00367">
    <property type="entry name" value="LRR_CC"/>
    <property type="match status" value="4"/>
</dbReference>
<keyword evidence="5" id="KW-0963">Cytoplasm</keyword>
<feature type="region of interest" description="Disordered" evidence="16">
    <location>
        <begin position="215"/>
        <end position="244"/>
    </location>
</feature>
<feature type="domain" description="F-box" evidence="17">
    <location>
        <begin position="281"/>
        <end position="327"/>
    </location>
</feature>
<dbReference type="Gene3D" id="1.20.1280.50">
    <property type="match status" value="1"/>
</dbReference>
<keyword evidence="10" id="KW-0832">Ubl conjugation</keyword>
<dbReference type="PANTHER" id="PTHR13382">
    <property type="entry name" value="MITOCHONDRIAL ATP SYNTHASE COUPLING FACTOR B"/>
    <property type="match status" value="1"/>
</dbReference>
<protein>
    <recommendedName>
        <fullName evidence="4">F-box/LRR-repeat protein 5</fullName>
    </recommendedName>
    <alternativeName>
        <fullName evidence="14">F-box and leucine-rich repeat protein 5</fullName>
    </alternativeName>
</protein>
<evidence type="ECO:0000256" key="3">
    <source>
        <dbReference type="ARBA" id="ARBA00004906"/>
    </source>
</evidence>
<evidence type="ECO:0000256" key="16">
    <source>
        <dbReference type="SAM" id="MobiDB-lite"/>
    </source>
</evidence>
<comment type="cofactor">
    <cofactor evidence="15">
        <name>[2Fe-2S] cluster</name>
        <dbReference type="ChEBI" id="CHEBI:190135"/>
    </cofactor>
</comment>
<dbReference type="GO" id="GO:0046872">
    <property type="term" value="F:metal ion binding"/>
    <property type="evidence" value="ECO:0007669"/>
    <property type="project" value="UniProtKB-KW"/>
</dbReference>
<evidence type="ECO:0000256" key="2">
    <source>
        <dbReference type="ARBA" id="ARBA00004556"/>
    </source>
</evidence>
<comment type="caution">
    <text evidence="18">The sequence shown here is derived from an EMBL/GenBank/DDBJ whole genome shotgun (WGS) entry which is preliminary data.</text>
</comment>
<gene>
    <name evidence="18" type="ORF">pdam_00019651</name>
</gene>
<dbReference type="InterPro" id="IPR006553">
    <property type="entry name" value="Leu-rich_rpt_Cys-con_subtyp"/>
</dbReference>
<evidence type="ECO:0000256" key="9">
    <source>
        <dbReference type="ARBA" id="ARBA00022786"/>
    </source>
</evidence>
<feature type="compositionally biased region" description="Polar residues" evidence="16">
    <location>
        <begin position="215"/>
        <end position="238"/>
    </location>
</feature>
<dbReference type="InterPro" id="IPR050648">
    <property type="entry name" value="F-box_LRR-repeat"/>
</dbReference>
<evidence type="ECO:0000256" key="11">
    <source>
        <dbReference type="ARBA" id="ARBA00023004"/>
    </source>
</evidence>
<dbReference type="InterPro" id="IPR001810">
    <property type="entry name" value="F-box_dom"/>
</dbReference>
<dbReference type="PROSITE" id="PS50181">
    <property type="entry name" value="FBOX"/>
    <property type="match status" value="1"/>
</dbReference>
<dbReference type="Pfam" id="PF12937">
    <property type="entry name" value="F-box-like"/>
    <property type="match status" value="1"/>
</dbReference>
<dbReference type="InterPro" id="IPR001611">
    <property type="entry name" value="Leu-rich_rpt"/>
</dbReference>
<dbReference type="Gene3D" id="3.80.10.10">
    <property type="entry name" value="Ribonuclease Inhibitor"/>
    <property type="match status" value="1"/>
</dbReference>
<dbReference type="Proteomes" id="UP000275408">
    <property type="component" value="Unassembled WGS sequence"/>
</dbReference>
<proteinExistence type="predicted"/>
<dbReference type="InterPro" id="IPR012312">
    <property type="entry name" value="Hemerythrin-like"/>
</dbReference>
<keyword evidence="11" id="KW-0408">Iron</keyword>
<evidence type="ECO:0000256" key="1">
    <source>
        <dbReference type="ARBA" id="ARBA00004123"/>
    </source>
</evidence>
<dbReference type="SMART" id="SM00256">
    <property type="entry name" value="FBOX"/>
    <property type="match status" value="1"/>
</dbReference>
<keyword evidence="6" id="KW-0433">Leucine-rich repeat</keyword>
<evidence type="ECO:0000256" key="7">
    <source>
        <dbReference type="ARBA" id="ARBA00022723"/>
    </source>
</evidence>
<keyword evidence="12" id="KW-0411">Iron-sulfur</keyword>
<evidence type="ECO:0000313" key="18">
    <source>
        <dbReference type="EMBL" id="RMX36673.1"/>
    </source>
</evidence>
<comment type="pathway">
    <text evidence="3">Protein modification; protein ubiquitination.</text>
</comment>
<evidence type="ECO:0000256" key="15">
    <source>
        <dbReference type="ARBA" id="ARBA00034078"/>
    </source>
</evidence>
<keyword evidence="8" id="KW-0677">Repeat</keyword>
<dbReference type="InterPro" id="IPR045808">
    <property type="entry name" value="Hr_FBXL5"/>
</dbReference>